<evidence type="ECO:0000313" key="2">
    <source>
        <dbReference type="EMBL" id="KAG4423854.1"/>
    </source>
</evidence>
<feature type="region of interest" description="Disordered" evidence="1">
    <location>
        <begin position="1"/>
        <end position="25"/>
    </location>
</feature>
<keyword evidence="3" id="KW-1185">Reference proteome</keyword>
<organism evidence="2 3">
    <name type="scientific">Cadophora malorum</name>
    <dbReference type="NCBI Taxonomy" id="108018"/>
    <lineage>
        <taxon>Eukaryota</taxon>
        <taxon>Fungi</taxon>
        <taxon>Dikarya</taxon>
        <taxon>Ascomycota</taxon>
        <taxon>Pezizomycotina</taxon>
        <taxon>Leotiomycetes</taxon>
        <taxon>Helotiales</taxon>
        <taxon>Ploettnerulaceae</taxon>
        <taxon>Cadophora</taxon>
    </lineage>
</organism>
<accession>A0A8H7WFD4</accession>
<comment type="caution">
    <text evidence="2">The sequence shown here is derived from an EMBL/GenBank/DDBJ whole genome shotgun (WGS) entry which is preliminary data.</text>
</comment>
<protein>
    <submittedName>
        <fullName evidence="2">Uncharacterized protein</fullName>
    </submittedName>
</protein>
<evidence type="ECO:0000313" key="3">
    <source>
        <dbReference type="Proteomes" id="UP000664132"/>
    </source>
</evidence>
<name>A0A8H7WFD4_9HELO</name>
<evidence type="ECO:0000256" key="1">
    <source>
        <dbReference type="SAM" id="MobiDB-lite"/>
    </source>
</evidence>
<dbReference type="EMBL" id="JAFJYH010000028">
    <property type="protein sequence ID" value="KAG4423854.1"/>
    <property type="molecule type" value="Genomic_DNA"/>
</dbReference>
<sequence>MSKSQSCNNMSASKSQPASPTLPETSHFSNVEVVQNEGLPSNALAIFNEVIANEQQQVPPLRIPTLRYPKYNWCIIFRTSKGSSKGDEKKYFLRMKNRENKFVQSFGSLFPYTPLGWVEYALLLNIPATTPFPTTSEQIIIQARNKKQFEKKNWHLEWMSESQGPAYVARAGWFTILQSLEKTPDTEGLKLCIEGADGFTTLNQNLVTLDAIFSTKDMLLAFAINQPAWLATAKTKGHLPSIFKFGGESYIMVTLKELVYCISSGQGSPLIQWLVELGDKGVSGREMTGMNIGGTQDGTI</sequence>
<dbReference type="AlphaFoldDB" id="A0A8H7WFD4"/>
<proteinExistence type="predicted"/>
<gene>
    <name evidence="2" type="ORF">IFR04_002999</name>
</gene>
<dbReference type="Proteomes" id="UP000664132">
    <property type="component" value="Unassembled WGS sequence"/>
</dbReference>
<reference evidence="2" key="1">
    <citation type="submission" date="2021-02" db="EMBL/GenBank/DDBJ databases">
        <title>Genome sequence Cadophora malorum strain M34.</title>
        <authorList>
            <person name="Stefanovic E."/>
            <person name="Vu D."/>
            <person name="Scully C."/>
            <person name="Dijksterhuis J."/>
            <person name="Roader J."/>
            <person name="Houbraken J."/>
        </authorList>
    </citation>
    <scope>NUCLEOTIDE SEQUENCE</scope>
    <source>
        <strain evidence="2">M34</strain>
    </source>
</reference>